<feature type="transmembrane region" description="Helical" evidence="1">
    <location>
        <begin position="39"/>
        <end position="61"/>
    </location>
</feature>
<reference evidence="2" key="1">
    <citation type="journal article" date="2014" name="Int. J. Syst. Evol. Microbiol.">
        <title>Complete genome sequence of Corynebacterium casei LMG S-19264T (=DSM 44701T), isolated from a smear-ripened cheese.</title>
        <authorList>
            <consortium name="US DOE Joint Genome Institute (JGI-PGF)"/>
            <person name="Walter F."/>
            <person name="Albersmeier A."/>
            <person name="Kalinowski J."/>
            <person name="Ruckert C."/>
        </authorList>
    </citation>
    <scope>NUCLEOTIDE SEQUENCE</scope>
    <source>
        <strain evidence="2">JCM 13064</strain>
    </source>
</reference>
<dbReference type="Pfam" id="PF00756">
    <property type="entry name" value="Esterase"/>
    <property type="match status" value="1"/>
</dbReference>
<dbReference type="SUPFAM" id="SSF53474">
    <property type="entry name" value="alpha/beta-Hydrolases"/>
    <property type="match status" value="1"/>
</dbReference>
<organism evidence="2 3">
    <name type="scientific">Sphaerisporangium melleum</name>
    <dbReference type="NCBI Taxonomy" id="321316"/>
    <lineage>
        <taxon>Bacteria</taxon>
        <taxon>Bacillati</taxon>
        <taxon>Actinomycetota</taxon>
        <taxon>Actinomycetes</taxon>
        <taxon>Streptosporangiales</taxon>
        <taxon>Streptosporangiaceae</taxon>
        <taxon>Sphaerisporangium</taxon>
    </lineage>
</organism>
<keyword evidence="1" id="KW-1133">Transmembrane helix</keyword>
<gene>
    <name evidence="2" type="ORF">GCM10007964_27800</name>
</gene>
<dbReference type="EMBL" id="BMNT01000013">
    <property type="protein sequence ID" value="GGK83760.1"/>
    <property type="molecule type" value="Genomic_DNA"/>
</dbReference>
<dbReference type="InterPro" id="IPR050583">
    <property type="entry name" value="Mycobacterial_A85_antigen"/>
</dbReference>
<protein>
    <submittedName>
        <fullName evidence="2">Esterase</fullName>
    </submittedName>
</protein>
<dbReference type="Gene3D" id="3.40.50.1820">
    <property type="entry name" value="alpha/beta hydrolase"/>
    <property type="match status" value="1"/>
</dbReference>
<keyword evidence="3" id="KW-1185">Reference proteome</keyword>
<feature type="transmembrane region" description="Helical" evidence="1">
    <location>
        <begin position="6"/>
        <end position="27"/>
    </location>
</feature>
<dbReference type="InterPro" id="IPR029058">
    <property type="entry name" value="AB_hydrolase_fold"/>
</dbReference>
<dbReference type="PANTHER" id="PTHR48098">
    <property type="entry name" value="ENTEROCHELIN ESTERASE-RELATED"/>
    <property type="match status" value="1"/>
</dbReference>
<accession>A0A917R251</accession>
<evidence type="ECO:0000256" key="1">
    <source>
        <dbReference type="SAM" id="Phobius"/>
    </source>
</evidence>
<comment type="caution">
    <text evidence="2">The sequence shown here is derived from an EMBL/GenBank/DDBJ whole genome shotgun (WGS) entry which is preliminary data.</text>
</comment>
<dbReference type="AlphaFoldDB" id="A0A917R251"/>
<reference evidence="2" key="2">
    <citation type="submission" date="2020-09" db="EMBL/GenBank/DDBJ databases">
        <authorList>
            <person name="Sun Q."/>
            <person name="Ohkuma M."/>
        </authorList>
    </citation>
    <scope>NUCLEOTIDE SEQUENCE</scope>
    <source>
        <strain evidence="2">JCM 13064</strain>
    </source>
</reference>
<evidence type="ECO:0000313" key="2">
    <source>
        <dbReference type="EMBL" id="GGK83760.1"/>
    </source>
</evidence>
<sequence length="390" mass="41495">MALTTLKLQLLMCLLAVAGLVVSVWWIWPRLSARTWPAIIGRVCVLLGNQLLTFLAVALAVNNYFGFYAGWNDLFGTGDDAVAPIVADAGGNGAGPGQAGGVQVVRTTRAPSDGKGSPAGRLQQVVISGSASGLSAPAYVYLPPEYSEKRYARTRFPAIVALTGYPGDARNLITRMNMPMVAASAVHRHEMPPTVLVLMRPTVAPPRDTECMDVPDGPKVETFFTKDVPSSLAGAYRLGSDAASWGILGASTGGYCALKMGMRHPEAYSAVASLSGYYRAPIDATTGDLFGGDRRLQNENDLMWRITHLPPPPISVLVATSEKGESNYRATLDFLAAVRPPMQASSLILPSGGHNFNTWSREVPQALPWLAQQLRVPADPAPAVTPSPPS</sequence>
<dbReference type="Proteomes" id="UP000645217">
    <property type="component" value="Unassembled WGS sequence"/>
</dbReference>
<keyword evidence="1" id="KW-0812">Transmembrane</keyword>
<proteinExistence type="predicted"/>
<dbReference type="GO" id="GO:0016747">
    <property type="term" value="F:acyltransferase activity, transferring groups other than amino-acyl groups"/>
    <property type="evidence" value="ECO:0007669"/>
    <property type="project" value="TreeGrafter"/>
</dbReference>
<dbReference type="InterPro" id="IPR000801">
    <property type="entry name" value="Esterase-like"/>
</dbReference>
<dbReference type="PANTHER" id="PTHR48098:SF1">
    <property type="entry name" value="DIACYLGLYCEROL ACYLTRANSFERASE_MYCOLYLTRANSFERASE AG85A"/>
    <property type="match status" value="1"/>
</dbReference>
<dbReference type="RefSeq" id="WP_189163395.1">
    <property type="nucleotide sequence ID" value="NZ_BMNT01000013.1"/>
</dbReference>
<keyword evidence="1" id="KW-0472">Membrane</keyword>
<name>A0A917R251_9ACTN</name>
<evidence type="ECO:0000313" key="3">
    <source>
        <dbReference type="Proteomes" id="UP000645217"/>
    </source>
</evidence>